<dbReference type="AlphaFoldDB" id="A0AAN6YM61"/>
<feature type="compositionally biased region" description="Acidic residues" evidence="1">
    <location>
        <begin position="93"/>
        <end position="105"/>
    </location>
</feature>
<feature type="compositionally biased region" description="Basic and acidic residues" evidence="1">
    <location>
        <begin position="67"/>
        <end position="80"/>
    </location>
</feature>
<feature type="region of interest" description="Disordered" evidence="1">
    <location>
        <begin position="65"/>
        <end position="117"/>
    </location>
</feature>
<keyword evidence="4" id="KW-1185">Reference proteome</keyword>
<feature type="transmembrane region" description="Helical" evidence="2">
    <location>
        <begin position="40"/>
        <end position="57"/>
    </location>
</feature>
<keyword evidence="2" id="KW-1133">Transmembrane helix</keyword>
<proteinExistence type="predicted"/>
<keyword evidence="2" id="KW-0472">Membrane</keyword>
<sequence>MEDAGGVPGVGGVIDLVKVVGGRLQNNVRSGFAEMTAQQWIRLVIIVGAYMLLRPYLIKLGARSQMHSHEAAEAENEAKAKITPNQLRGQIDIPEDSDDEADEAADATGADWGKKARRRQRDMIKKLLEAEERRLQESKEEEEDKDIEEYLVKE</sequence>
<feature type="region of interest" description="Disordered" evidence="1">
    <location>
        <begin position="132"/>
        <end position="154"/>
    </location>
</feature>
<evidence type="ECO:0000256" key="1">
    <source>
        <dbReference type="SAM" id="MobiDB-lite"/>
    </source>
</evidence>
<accession>A0AAN6YM61</accession>
<evidence type="ECO:0000313" key="3">
    <source>
        <dbReference type="EMBL" id="KAK4219227.1"/>
    </source>
</evidence>
<evidence type="ECO:0000313" key="4">
    <source>
        <dbReference type="Proteomes" id="UP001301769"/>
    </source>
</evidence>
<dbReference type="PANTHER" id="PTHR28199:SF1">
    <property type="entry name" value="PROCESSING OF GAS1 AND ALP PROTEIN 2"/>
    <property type="match status" value="1"/>
</dbReference>
<reference evidence="3" key="2">
    <citation type="submission" date="2023-05" db="EMBL/GenBank/DDBJ databases">
        <authorList>
            <consortium name="Lawrence Berkeley National Laboratory"/>
            <person name="Steindorff A."/>
            <person name="Hensen N."/>
            <person name="Bonometti L."/>
            <person name="Westerberg I."/>
            <person name="Brannstrom I.O."/>
            <person name="Guillou S."/>
            <person name="Cros-Aarteil S."/>
            <person name="Calhoun S."/>
            <person name="Haridas S."/>
            <person name="Kuo A."/>
            <person name="Mondo S."/>
            <person name="Pangilinan J."/>
            <person name="Riley R."/>
            <person name="Labutti K."/>
            <person name="Andreopoulos B."/>
            <person name="Lipzen A."/>
            <person name="Chen C."/>
            <person name="Yanf M."/>
            <person name="Daum C."/>
            <person name="Ng V."/>
            <person name="Clum A."/>
            <person name="Ohm R."/>
            <person name="Martin F."/>
            <person name="Silar P."/>
            <person name="Natvig D."/>
            <person name="Lalanne C."/>
            <person name="Gautier V."/>
            <person name="Ament-Velasquez S.L."/>
            <person name="Kruys A."/>
            <person name="Hutchinson M.I."/>
            <person name="Powell A.J."/>
            <person name="Barry K."/>
            <person name="Miller A.N."/>
            <person name="Grigoriev I.V."/>
            <person name="Debuchy R."/>
            <person name="Gladieux P."/>
            <person name="Thoren M.H."/>
            <person name="Johannesson H."/>
        </authorList>
    </citation>
    <scope>NUCLEOTIDE SEQUENCE</scope>
    <source>
        <strain evidence="3">PSN293</strain>
    </source>
</reference>
<evidence type="ECO:0000256" key="2">
    <source>
        <dbReference type="SAM" id="Phobius"/>
    </source>
</evidence>
<dbReference type="GO" id="GO:0015031">
    <property type="term" value="P:protein transport"/>
    <property type="evidence" value="ECO:0007669"/>
    <property type="project" value="TreeGrafter"/>
</dbReference>
<gene>
    <name evidence="3" type="ORF">QBC37DRAFT_410556</name>
</gene>
<organism evidence="3 4">
    <name type="scientific">Rhypophila decipiens</name>
    <dbReference type="NCBI Taxonomy" id="261697"/>
    <lineage>
        <taxon>Eukaryota</taxon>
        <taxon>Fungi</taxon>
        <taxon>Dikarya</taxon>
        <taxon>Ascomycota</taxon>
        <taxon>Pezizomycotina</taxon>
        <taxon>Sordariomycetes</taxon>
        <taxon>Sordariomycetidae</taxon>
        <taxon>Sordariales</taxon>
        <taxon>Naviculisporaceae</taxon>
        <taxon>Rhypophila</taxon>
    </lineage>
</organism>
<dbReference type="InterPro" id="IPR011431">
    <property type="entry name" value="Trafficking_Pga2"/>
</dbReference>
<dbReference type="Pfam" id="PF07543">
    <property type="entry name" value="PGA2"/>
    <property type="match status" value="1"/>
</dbReference>
<comment type="caution">
    <text evidence="3">The sequence shown here is derived from an EMBL/GenBank/DDBJ whole genome shotgun (WGS) entry which is preliminary data.</text>
</comment>
<dbReference type="EMBL" id="MU858049">
    <property type="protein sequence ID" value="KAK4219227.1"/>
    <property type="molecule type" value="Genomic_DNA"/>
</dbReference>
<dbReference type="PANTHER" id="PTHR28199">
    <property type="entry name" value="PROCESSING OF GAS1 AND ALP PROTEIN 2"/>
    <property type="match status" value="1"/>
</dbReference>
<name>A0AAN6YM61_9PEZI</name>
<dbReference type="Proteomes" id="UP001301769">
    <property type="component" value="Unassembled WGS sequence"/>
</dbReference>
<protein>
    <submittedName>
        <fullName evidence="3">Protein trafficking Pga2</fullName>
    </submittedName>
</protein>
<keyword evidence="2" id="KW-0812">Transmembrane</keyword>
<reference evidence="3" key="1">
    <citation type="journal article" date="2023" name="Mol. Phylogenet. Evol.">
        <title>Genome-scale phylogeny and comparative genomics of the fungal order Sordariales.</title>
        <authorList>
            <person name="Hensen N."/>
            <person name="Bonometti L."/>
            <person name="Westerberg I."/>
            <person name="Brannstrom I.O."/>
            <person name="Guillou S."/>
            <person name="Cros-Aarteil S."/>
            <person name="Calhoun S."/>
            <person name="Haridas S."/>
            <person name="Kuo A."/>
            <person name="Mondo S."/>
            <person name="Pangilinan J."/>
            <person name="Riley R."/>
            <person name="LaButti K."/>
            <person name="Andreopoulos B."/>
            <person name="Lipzen A."/>
            <person name="Chen C."/>
            <person name="Yan M."/>
            <person name="Daum C."/>
            <person name="Ng V."/>
            <person name="Clum A."/>
            <person name="Steindorff A."/>
            <person name="Ohm R.A."/>
            <person name="Martin F."/>
            <person name="Silar P."/>
            <person name="Natvig D.O."/>
            <person name="Lalanne C."/>
            <person name="Gautier V."/>
            <person name="Ament-Velasquez S.L."/>
            <person name="Kruys A."/>
            <person name="Hutchinson M.I."/>
            <person name="Powell A.J."/>
            <person name="Barry K."/>
            <person name="Miller A.N."/>
            <person name="Grigoriev I.V."/>
            <person name="Debuchy R."/>
            <person name="Gladieux P."/>
            <person name="Hiltunen Thoren M."/>
            <person name="Johannesson H."/>
        </authorList>
    </citation>
    <scope>NUCLEOTIDE SEQUENCE</scope>
    <source>
        <strain evidence="3">PSN293</strain>
    </source>
</reference>
<dbReference type="PIRSF" id="PIRSF022909">
    <property type="entry name" value="UCP022909"/>
    <property type="match status" value="1"/>
</dbReference>